<dbReference type="VEuPathDB" id="FungiDB:CH63R_01095"/>
<proteinExistence type="predicted"/>
<gene>
    <name evidence="1" type="ORF">CH63R_01095</name>
</gene>
<evidence type="ECO:0000313" key="1">
    <source>
        <dbReference type="EMBL" id="OBR15915.1"/>
    </source>
</evidence>
<dbReference type="GeneID" id="28860177"/>
<protein>
    <submittedName>
        <fullName evidence="1">Uncharacterized protein</fullName>
    </submittedName>
</protein>
<dbReference type="RefSeq" id="XP_018164432.1">
    <property type="nucleotide sequence ID" value="XM_018296070.1"/>
</dbReference>
<organism evidence="1 2">
    <name type="scientific">Colletotrichum higginsianum (strain IMI 349063)</name>
    <name type="common">Crucifer anthracnose fungus</name>
    <dbReference type="NCBI Taxonomy" id="759273"/>
    <lineage>
        <taxon>Eukaryota</taxon>
        <taxon>Fungi</taxon>
        <taxon>Dikarya</taxon>
        <taxon>Ascomycota</taxon>
        <taxon>Pezizomycotina</taxon>
        <taxon>Sordariomycetes</taxon>
        <taxon>Hypocreomycetidae</taxon>
        <taxon>Glomerellales</taxon>
        <taxon>Glomerellaceae</taxon>
        <taxon>Colletotrichum</taxon>
        <taxon>Colletotrichum destructivum species complex</taxon>
    </lineage>
</organism>
<dbReference type="KEGG" id="chig:CH63R_01095"/>
<comment type="caution">
    <text evidence="1">The sequence shown here is derived from an EMBL/GenBank/DDBJ whole genome shotgun (WGS) entry which is preliminary data.</text>
</comment>
<evidence type="ECO:0000313" key="2">
    <source>
        <dbReference type="Proteomes" id="UP000092177"/>
    </source>
</evidence>
<dbReference type="AlphaFoldDB" id="A0A1B7YV37"/>
<accession>A0A1B7YV37</accession>
<keyword evidence="2" id="KW-1185">Reference proteome</keyword>
<sequence>MAAGYGQSAQVEAQEPPRCPSLRMQCTHQNVLNSQSYTFRNSPAMIINDEHEYERDEDMPACV</sequence>
<dbReference type="EMBL" id="LTAN01000001">
    <property type="protein sequence ID" value="OBR15915.1"/>
    <property type="molecule type" value="Genomic_DNA"/>
</dbReference>
<name>A0A1B7YV37_COLHI</name>
<reference evidence="2" key="1">
    <citation type="journal article" date="2017" name="BMC Genomics">
        <title>Gapless genome assembly of Colletotrichum higginsianum reveals chromosome structure and association of transposable elements with secondary metabolite gene clusters.</title>
        <authorList>
            <person name="Dallery J.-F."/>
            <person name="Lapalu N."/>
            <person name="Zampounis A."/>
            <person name="Pigne S."/>
            <person name="Luyten I."/>
            <person name="Amselem J."/>
            <person name="Wittenberg A.H.J."/>
            <person name="Zhou S."/>
            <person name="de Queiroz M.V."/>
            <person name="Robin G.P."/>
            <person name="Auger A."/>
            <person name="Hainaut M."/>
            <person name="Henrissat B."/>
            <person name="Kim K.-T."/>
            <person name="Lee Y.-H."/>
            <person name="Lespinet O."/>
            <person name="Schwartz D.C."/>
            <person name="Thon M.R."/>
            <person name="O'Connell R.J."/>
        </authorList>
    </citation>
    <scope>NUCLEOTIDE SEQUENCE [LARGE SCALE GENOMIC DNA]</scope>
    <source>
        <strain evidence="2">IMI 349063</strain>
    </source>
</reference>
<dbReference type="Proteomes" id="UP000092177">
    <property type="component" value="Chromosome 1"/>
</dbReference>